<proteinExistence type="predicted"/>
<organism evidence="2">
    <name type="scientific">Phaeodactylum tricornutum</name>
    <name type="common">Diatom</name>
    <dbReference type="NCBI Taxonomy" id="2850"/>
    <lineage>
        <taxon>Eukaryota</taxon>
        <taxon>Sar</taxon>
        <taxon>Stramenopiles</taxon>
        <taxon>Ochrophyta</taxon>
        <taxon>Bacillariophyta</taxon>
        <taxon>Bacillariophyceae</taxon>
        <taxon>Bacillariophycidae</taxon>
        <taxon>Naviculales</taxon>
        <taxon>Phaeodactylaceae</taxon>
        <taxon>Phaeodactylum</taxon>
    </lineage>
</organism>
<evidence type="ECO:0000313" key="2">
    <source>
        <dbReference type="EMBL" id="CAG9288946.1"/>
    </source>
</evidence>
<protein>
    <submittedName>
        <fullName evidence="2">Uncharacterized protein</fullName>
    </submittedName>
</protein>
<feature type="region of interest" description="Disordered" evidence="1">
    <location>
        <begin position="235"/>
        <end position="259"/>
    </location>
</feature>
<reference evidence="2" key="1">
    <citation type="submission" date="2022-02" db="EMBL/GenBank/DDBJ databases">
        <authorList>
            <person name="Giguere J D."/>
        </authorList>
    </citation>
    <scope>NUCLEOTIDE SEQUENCE</scope>
    <source>
        <strain evidence="2">CCAP 1055/1</strain>
    </source>
</reference>
<feature type="compositionally biased region" description="Polar residues" evidence="1">
    <location>
        <begin position="1"/>
        <end position="17"/>
    </location>
</feature>
<evidence type="ECO:0000256" key="1">
    <source>
        <dbReference type="SAM" id="MobiDB-lite"/>
    </source>
</evidence>
<feature type="region of interest" description="Disordered" evidence="1">
    <location>
        <begin position="336"/>
        <end position="358"/>
    </location>
</feature>
<accession>A0A8J9X6Z6</accession>
<sequence>MGLFSTLDNQPDQVGNHPSTSSTSLSLPTVVQLYTDEPFRLEQSVAQLPSYAALTYQAVSVLVTDLSETLPVLSVRTETHHGLRHRPPLATEPVPDLGVWSCRVIARTAHHETTHDAATLTDALLRIPDDSNAVFAFTVDLRDPARVEPTLTRLQDALVRYLIHRDEPNNDPHADALPVAPTTTTTTTTSLDDLRSVAFGTAPHDDDSVKAVPETKDRTVRVTLAICARMPADDLDTTYTNNSSNNKSNNDPPAKEEAVAGYHAKQTQNLIYYHLRRYAAALNASLIFVDESTSSTTDKGTALTDRQPTVSLPQLAFFLRELARGKALWLELEQSARTNDEDDSNDESNAKAPTPESAHAIVYGPGSHQEDLIESVWLRNAQYPGHWDAAKDPVWKILPPPPLPDPSAIGKRPPPPTGTVGDEAWLTELRDSVATVTDAASKTPPPKNKSGVNPAAGTTPVDKTPNEKDVSNFFESLLKTK</sequence>
<feature type="region of interest" description="Disordered" evidence="1">
    <location>
        <begin position="1"/>
        <end position="24"/>
    </location>
</feature>
<dbReference type="AlphaFoldDB" id="A0A8J9X6Z6"/>
<dbReference type="EMBL" id="OU594945">
    <property type="protein sequence ID" value="CAG9288946.1"/>
    <property type="molecule type" value="Genomic_DNA"/>
</dbReference>
<name>A0A8J9X6Z6_PHATR</name>
<feature type="region of interest" description="Disordered" evidence="1">
    <location>
        <begin position="434"/>
        <end position="469"/>
    </location>
</feature>
<feature type="compositionally biased region" description="Low complexity" evidence="1">
    <location>
        <begin position="241"/>
        <end position="250"/>
    </location>
</feature>
<gene>
    <name evidence="2" type="ORF">PTTT1_LOCUS40116</name>
</gene>
<dbReference type="Proteomes" id="UP000836788">
    <property type="component" value="Chromosome 4"/>
</dbReference>